<name>A3IHW2_9CHRO</name>
<organism evidence="2 3">
    <name type="scientific">Crocosphaera chwakensis CCY0110</name>
    <dbReference type="NCBI Taxonomy" id="391612"/>
    <lineage>
        <taxon>Bacteria</taxon>
        <taxon>Bacillati</taxon>
        <taxon>Cyanobacteriota</taxon>
        <taxon>Cyanophyceae</taxon>
        <taxon>Oscillatoriophycideae</taxon>
        <taxon>Chroococcales</taxon>
        <taxon>Aphanothecaceae</taxon>
        <taxon>Crocosphaera</taxon>
        <taxon>Crocosphaera chwakensis</taxon>
    </lineage>
</organism>
<keyword evidence="3" id="KW-1185">Reference proteome</keyword>
<feature type="region of interest" description="Disordered" evidence="1">
    <location>
        <begin position="1"/>
        <end position="22"/>
    </location>
</feature>
<feature type="compositionally biased region" description="Basic and acidic residues" evidence="1">
    <location>
        <begin position="7"/>
        <end position="22"/>
    </location>
</feature>
<evidence type="ECO:0000256" key="1">
    <source>
        <dbReference type="SAM" id="MobiDB-lite"/>
    </source>
</evidence>
<evidence type="ECO:0000313" key="2">
    <source>
        <dbReference type="EMBL" id="EAZ93394.1"/>
    </source>
</evidence>
<reference evidence="2 3" key="1">
    <citation type="submission" date="2007-03" db="EMBL/GenBank/DDBJ databases">
        <authorList>
            <person name="Stal L."/>
            <person name="Ferriera S."/>
            <person name="Johnson J."/>
            <person name="Kravitz S."/>
            <person name="Beeson K."/>
            <person name="Sutton G."/>
            <person name="Rogers Y.-H."/>
            <person name="Friedman R."/>
            <person name="Frazier M."/>
            <person name="Venter J.C."/>
        </authorList>
    </citation>
    <scope>NUCLEOTIDE SEQUENCE [LARGE SCALE GENOMIC DNA]</scope>
    <source>
        <strain evidence="2 3">CCY0110</strain>
    </source>
</reference>
<comment type="caution">
    <text evidence="2">The sequence shown here is derived from an EMBL/GenBank/DDBJ whole genome shotgun (WGS) entry which is preliminary data.</text>
</comment>
<sequence>MDNYPDFLDKIKKDKDRKVPES</sequence>
<dbReference type="EMBL" id="AAXW01000002">
    <property type="protein sequence ID" value="EAZ93394.1"/>
    <property type="molecule type" value="Genomic_DNA"/>
</dbReference>
<evidence type="ECO:0000313" key="3">
    <source>
        <dbReference type="Proteomes" id="UP000003781"/>
    </source>
</evidence>
<accession>A3IHW2</accession>
<dbReference type="Proteomes" id="UP000003781">
    <property type="component" value="Unassembled WGS sequence"/>
</dbReference>
<dbReference type="AlphaFoldDB" id="A3IHW2"/>
<proteinExistence type="predicted"/>
<gene>
    <name evidence="2" type="ORF">CY0110_16402</name>
</gene>
<protein>
    <submittedName>
        <fullName evidence="2">Uncharacterized protein</fullName>
    </submittedName>
</protein>